<evidence type="ECO:0000256" key="4">
    <source>
        <dbReference type="ARBA" id="ARBA00023163"/>
    </source>
</evidence>
<proteinExistence type="predicted"/>
<comment type="caution">
    <text evidence="8">The sequence shown here is derived from an EMBL/GenBank/DDBJ whole genome shotgun (WGS) entry which is preliminary data.</text>
</comment>
<dbReference type="GO" id="GO:0000976">
    <property type="term" value="F:transcription cis-regulatory region binding"/>
    <property type="evidence" value="ECO:0007669"/>
    <property type="project" value="TreeGrafter"/>
</dbReference>
<dbReference type="PANTHER" id="PTHR31845">
    <property type="entry name" value="FINGER DOMAIN PROTEIN, PUTATIVE-RELATED"/>
    <property type="match status" value="1"/>
</dbReference>
<dbReference type="EMBL" id="JAULSY010000037">
    <property type="protein sequence ID" value="KAK0669904.1"/>
    <property type="molecule type" value="Genomic_DNA"/>
</dbReference>
<dbReference type="InterPro" id="IPR036864">
    <property type="entry name" value="Zn2-C6_fun-type_DNA-bd_sf"/>
</dbReference>
<keyword evidence="3" id="KW-0238">DNA-binding</keyword>
<evidence type="ECO:0000256" key="1">
    <source>
        <dbReference type="ARBA" id="ARBA00004123"/>
    </source>
</evidence>
<dbReference type="PANTHER" id="PTHR31845:SF17">
    <property type="entry name" value="ZN(II)2CYS6 TRANSCRIPTION FACTOR (EUROFUNG)"/>
    <property type="match status" value="1"/>
</dbReference>
<feature type="region of interest" description="Disordered" evidence="6">
    <location>
        <begin position="122"/>
        <end position="186"/>
    </location>
</feature>
<feature type="region of interest" description="Disordered" evidence="6">
    <location>
        <begin position="1"/>
        <end position="31"/>
    </location>
</feature>
<dbReference type="CDD" id="cd12148">
    <property type="entry name" value="fungal_TF_MHR"/>
    <property type="match status" value="1"/>
</dbReference>
<dbReference type="GO" id="GO:0008270">
    <property type="term" value="F:zinc ion binding"/>
    <property type="evidence" value="ECO:0007669"/>
    <property type="project" value="InterPro"/>
</dbReference>
<evidence type="ECO:0000313" key="9">
    <source>
        <dbReference type="Proteomes" id="UP001174997"/>
    </source>
</evidence>
<feature type="compositionally biased region" description="Low complexity" evidence="6">
    <location>
        <begin position="157"/>
        <end position="174"/>
    </location>
</feature>
<gene>
    <name evidence="8" type="ORF">QBC41DRAFT_99422</name>
</gene>
<dbReference type="InterPro" id="IPR051089">
    <property type="entry name" value="prtT"/>
</dbReference>
<keyword evidence="2" id="KW-0805">Transcription regulation</keyword>
<name>A0AA40DAX6_9PEZI</name>
<protein>
    <recommendedName>
        <fullName evidence="7">Zn(2)-C6 fungal-type domain-containing protein</fullName>
    </recommendedName>
</protein>
<dbReference type="PROSITE" id="PS00463">
    <property type="entry name" value="ZN2_CY6_FUNGAL_1"/>
    <property type="match status" value="1"/>
</dbReference>
<keyword evidence="4" id="KW-0804">Transcription</keyword>
<keyword evidence="9" id="KW-1185">Reference proteome</keyword>
<evidence type="ECO:0000256" key="3">
    <source>
        <dbReference type="ARBA" id="ARBA00023125"/>
    </source>
</evidence>
<reference evidence="8" key="1">
    <citation type="submission" date="2023-06" db="EMBL/GenBank/DDBJ databases">
        <title>Genome-scale phylogeny and comparative genomics of the fungal order Sordariales.</title>
        <authorList>
            <consortium name="Lawrence Berkeley National Laboratory"/>
            <person name="Hensen N."/>
            <person name="Bonometti L."/>
            <person name="Westerberg I."/>
            <person name="Brannstrom I.O."/>
            <person name="Guillou S."/>
            <person name="Cros-Aarteil S."/>
            <person name="Calhoun S."/>
            <person name="Haridas S."/>
            <person name="Kuo A."/>
            <person name="Mondo S."/>
            <person name="Pangilinan J."/>
            <person name="Riley R."/>
            <person name="Labutti K."/>
            <person name="Andreopoulos B."/>
            <person name="Lipzen A."/>
            <person name="Chen C."/>
            <person name="Yanf M."/>
            <person name="Daum C."/>
            <person name="Ng V."/>
            <person name="Clum A."/>
            <person name="Steindorff A."/>
            <person name="Ohm R."/>
            <person name="Martin F."/>
            <person name="Silar P."/>
            <person name="Natvig D."/>
            <person name="Lalanne C."/>
            <person name="Gautier V."/>
            <person name="Ament-Velasquez S.L."/>
            <person name="Kruys A."/>
            <person name="Hutchinson M.I."/>
            <person name="Powell A.J."/>
            <person name="Barry K."/>
            <person name="Miller A.N."/>
            <person name="Grigoriev I.V."/>
            <person name="Debuchy R."/>
            <person name="Gladieux P."/>
            <person name="Thoren M.H."/>
            <person name="Johannesson H."/>
        </authorList>
    </citation>
    <scope>NUCLEOTIDE SEQUENCE</scope>
    <source>
        <strain evidence="8">CBS 307.81</strain>
    </source>
</reference>
<dbReference type="SUPFAM" id="SSF57701">
    <property type="entry name" value="Zn2/Cys6 DNA-binding domain"/>
    <property type="match status" value="1"/>
</dbReference>
<feature type="compositionally biased region" description="Basic and acidic residues" evidence="6">
    <location>
        <begin position="1"/>
        <end position="10"/>
    </location>
</feature>
<sequence>MDVDSKERPDPAGTLKGDSTRDSPKDHNSRRAAACLVCRRSKIKCDKGRIPNDDRCQRCLQLGVQCVRPDFHVGRRKGVKNKRTGLEKALHQVEQAVRRSGTNIQGIEATKVVSELKVLLGTGSEGSVPPSDTIQVGGRTANNPRRDSRQSDILLPDASSDPGDSSGSDQDGMSVPPHESTPSQGHVVEESLAVDDAENPLQLLARASDLHVSPKSGNDSLAAEAASHQRARQTKQPDQTSEVEKFFKLSQFSLDVGGDLDPIDLGLITVEEADTLFNFFHHNLAHTRWGLDPALYTAAFTRSRSAFLFTSICAASALFMPAASALSRRLSNHCQALVNRIIRDRYRSVEIVLAFMVNVPWMAPGKHSTDDETCWYVSMATTMALDLSLHKILVSQQSVNGQGTGGIPMQVPRADCIDPKVALSLDGFSEVDPNSEYGRRLLRRRERCWIALFVLERGMCLARGRCYTVPITPILKGCDQWHLSDISDTMDGHLVSMAVLRRDLDNLFVSIRAVCDGSRDGRTRGGIIATSIQMTVDKFFDEWHAKWGISIGTGPRMSEGFMRSPEPLFTDEETEHRLPPYVQILVTHTRLSIYSSVINHPTAPTEVRHFFHAAGLSSALNVMRAAIQGEGQLSSMPNNTAIMISFAACFALRLSGQLPGNSNLAPSVRALIEETAEVLERIGSATKHRNGMSALYGKYLKCIVKKAALSANETASRPRTGHQTEPLTQHPAAAPYARHNNANNHNHARSSFGMADAITPNPAVSGFLEPPIWSEPIQFSSMSDDQIVEALSRVNNEFDPALNMYPWDDAAALDWLNWSNLPDFGT</sequence>
<dbReference type="GO" id="GO:0005634">
    <property type="term" value="C:nucleus"/>
    <property type="evidence" value="ECO:0007669"/>
    <property type="project" value="UniProtKB-SubCell"/>
</dbReference>
<organism evidence="8 9">
    <name type="scientific">Cercophora samala</name>
    <dbReference type="NCBI Taxonomy" id="330535"/>
    <lineage>
        <taxon>Eukaryota</taxon>
        <taxon>Fungi</taxon>
        <taxon>Dikarya</taxon>
        <taxon>Ascomycota</taxon>
        <taxon>Pezizomycotina</taxon>
        <taxon>Sordariomycetes</taxon>
        <taxon>Sordariomycetidae</taxon>
        <taxon>Sordariales</taxon>
        <taxon>Lasiosphaeriaceae</taxon>
        <taxon>Cercophora</taxon>
    </lineage>
</organism>
<dbReference type="Gene3D" id="4.10.240.10">
    <property type="entry name" value="Zn(2)-C6 fungal-type DNA-binding domain"/>
    <property type="match status" value="1"/>
</dbReference>
<evidence type="ECO:0000256" key="6">
    <source>
        <dbReference type="SAM" id="MobiDB-lite"/>
    </source>
</evidence>
<dbReference type="AlphaFoldDB" id="A0AA40DAX6"/>
<dbReference type="GO" id="GO:0000981">
    <property type="term" value="F:DNA-binding transcription factor activity, RNA polymerase II-specific"/>
    <property type="evidence" value="ECO:0007669"/>
    <property type="project" value="InterPro"/>
</dbReference>
<dbReference type="CDD" id="cd00067">
    <property type="entry name" value="GAL4"/>
    <property type="match status" value="1"/>
</dbReference>
<feature type="compositionally biased region" description="Basic and acidic residues" evidence="6">
    <location>
        <begin position="18"/>
        <end position="29"/>
    </location>
</feature>
<dbReference type="FunFam" id="4.10.240.10:FF:000078">
    <property type="entry name" value="Putative Zn(II)2Cys6 transcription factor (Eurofung)"/>
    <property type="match status" value="1"/>
</dbReference>
<evidence type="ECO:0000256" key="5">
    <source>
        <dbReference type="ARBA" id="ARBA00023242"/>
    </source>
</evidence>
<evidence type="ECO:0000259" key="7">
    <source>
        <dbReference type="PROSITE" id="PS50048"/>
    </source>
</evidence>
<dbReference type="Proteomes" id="UP001174997">
    <property type="component" value="Unassembled WGS sequence"/>
</dbReference>
<accession>A0AA40DAX6</accession>
<evidence type="ECO:0000313" key="8">
    <source>
        <dbReference type="EMBL" id="KAK0669904.1"/>
    </source>
</evidence>
<dbReference type="SMART" id="SM00066">
    <property type="entry name" value="GAL4"/>
    <property type="match status" value="1"/>
</dbReference>
<evidence type="ECO:0000256" key="2">
    <source>
        <dbReference type="ARBA" id="ARBA00023015"/>
    </source>
</evidence>
<dbReference type="PROSITE" id="PS50048">
    <property type="entry name" value="ZN2_CY6_FUNGAL_2"/>
    <property type="match status" value="1"/>
</dbReference>
<feature type="domain" description="Zn(2)-C6 fungal-type" evidence="7">
    <location>
        <begin position="34"/>
        <end position="68"/>
    </location>
</feature>
<keyword evidence="5" id="KW-0539">Nucleus</keyword>
<feature type="region of interest" description="Disordered" evidence="6">
    <location>
        <begin position="212"/>
        <end position="241"/>
    </location>
</feature>
<comment type="subcellular location">
    <subcellularLocation>
        <location evidence="1">Nucleus</location>
    </subcellularLocation>
</comment>
<dbReference type="Pfam" id="PF00172">
    <property type="entry name" value="Zn_clus"/>
    <property type="match status" value="1"/>
</dbReference>
<dbReference type="InterPro" id="IPR001138">
    <property type="entry name" value="Zn2Cys6_DnaBD"/>
</dbReference>